<keyword evidence="4" id="KW-0479">Metal-binding</keyword>
<dbReference type="Pfam" id="PF01328">
    <property type="entry name" value="Peroxidase_2"/>
    <property type="match status" value="1"/>
</dbReference>
<comment type="similarity">
    <text evidence="7">Belongs to the chloroperoxidase family.</text>
</comment>
<keyword evidence="5" id="KW-0560">Oxidoreductase</keyword>
<evidence type="ECO:0000256" key="2">
    <source>
        <dbReference type="ARBA" id="ARBA00022559"/>
    </source>
</evidence>
<organism evidence="10 11">
    <name type="scientific">Sphaceloma murrayae</name>
    <dbReference type="NCBI Taxonomy" id="2082308"/>
    <lineage>
        <taxon>Eukaryota</taxon>
        <taxon>Fungi</taxon>
        <taxon>Dikarya</taxon>
        <taxon>Ascomycota</taxon>
        <taxon>Pezizomycotina</taxon>
        <taxon>Dothideomycetes</taxon>
        <taxon>Dothideomycetidae</taxon>
        <taxon>Myriangiales</taxon>
        <taxon>Elsinoaceae</taxon>
        <taxon>Sphaceloma</taxon>
    </lineage>
</organism>
<evidence type="ECO:0000256" key="7">
    <source>
        <dbReference type="ARBA" id="ARBA00025795"/>
    </source>
</evidence>
<gene>
    <name evidence="10" type="ORF">CAC42_5499</name>
</gene>
<keyword evidence="2" id="KW-0575">Peroxidase</keyword>
<dbReference type="InParanoid" id="A0A2K1QYF6"/>
<dbReference type="PANTHER" id="PTHR33577:SF7">
    <property type="entry name" value="HEME HALOPEROXIDASE FAMILY PROFILE DOMAIN-CONTAINING PROTEIN"/>
    <property type="match status" value="1"/>
</dbReference>
<dbReference type="SUPFAM" id="SSF47571">
    <property type="entry name" value="Cloroperoxidase"/>
    <property type="match status" value="1"/>
</dbReference>
<dbReference type="InterPro" id="IPR000028">
    <property type="entry name" value="Chloroperoxidase"/>
</dbReference>
<comment type="caution">
    <text evidence="10">The sequence shown here is derived from an EMBL/GenBank/DDBJ whole genome shotgun (WGS) entry which is preliminary data.</text>
</comment>
<dbReference type="EMBL" id="NKHZ01000025">
    <property type="protein sequence ID" value="PNS20049.1"/>
    <property type="molecule type" value="Genomic_DNA"/>
</dbReference>
<dbReference type="InterPro" id="IPR036851">
    <property type="entry name" value="Chloroperoxidase-like_sf"/>
</dbReference>
<accession>A0A2K1QYF6</accession>
<keyword evidence="6" id="KW-0408">Iron</keyword>
<reference evidence="10 11" key="1">
    <citation type="submission" date="2017-06" db="EMBL/GenBank/DDBJ databases">
        <title>Draft genome sequence of a variant of Elsinoe murrayae.</title>
        <authorList>
            <person name="Cheng Q."/>
        </authorList>
    </citation>
    <scope>NUCLEOTIDE SEQUENCE [LARGE SCALE GENOMIC DNA]</scope>
    <source>
        <strain evidence="10 11">CQ-2017a</strain>
    </source>
</reference>
<dbReference type="OrthoDB" id="407298at2759"/>
<protein>
    <submittedName>
        <fullName evidence="10">Nucleoporin nup184</fullName>
    </submittedName>
</protein>
<evidence type="ECO:0000259" key="9">
    <source>
        <dbReference type="PROSITE" id="PS51405"/>
    </source>
</evidence>
<dbReference type="GO" id="GO:0004601">
    <property type="term" value="F:peroxidase activity"/>
    <property type="evidence" value="ECO:0007669"/>
    <property type="project" value="UniProtKB-KW"/>
</dbReference>
<dbReference type="Proteomes" id="UP000243797">
    <property type="component" value="Unassembled WGS sequence"/>
</dbReference>
<evidence type="ECO:0000256" key="3">
    <source>
        <dbReference type="ARBA" id="ARBA00022617"/>
    </source>
</evidence>
<dbReference type="STRING" id="2082308.A0A2K1QYF6"/>
<keyword evidence="3" id="KW-0349">Heme</keyword>
<dbReference type="PROSITE" id="PS51405">
    <property type="entry name" value="HEME_HALOPEROXIDASE"/>
    <property type="match status" value="1"/>
</dbReference>
<evidence type="ECO:0000256" key="5">
    <source>
        <dbReference type="ARBA" id="ARBA00023002"/>
    </source>
</evidence>
<comment type="cofactor">
    <cofactor evidence="1">
        <name>heme b</name>
        <dbReference type="ChEBI" id="CHEBI:60344"/>
    </cofactor>
</comment>
<dbReference type="GO" id="GO:0046872">
    <property type="term" value="F:metal ion binding"/>
    <property type="evidence" value="ECO:0007669"/>
    <property type="project" value="UniProtKB-KW"/>
</dbReference>
<feature type="domain" description="Heme haloperoxidase family profile" evidence="9">
    <location>
        <begin position="23"/>
        <end position="230"/>
    </location>
</feature>
<dbReference type="PANTHER" id="PTHR33577">
    <property type="entry name" value="STERIGMATOCYSTIN BIOSYNTHESIS PEROXIDASE STCC-RELATED"/>
    <property type="match status" value="1"/>
</dbReference>
<evidence type="ECO:0000313" key="10">
    <source>
        <dbReference type="EMBL" id="PNS20049.1"/>
    </source>
</evidence>
<dbReference type="AlphaFoldDB" id="A0A2K1QYF6"/>
<evidence type="ECO:0000313" key="11">
    <source>
        <dbReference type="Proteomes" id="UP000243797"/>
    </source>
</evidence>
<sequence>MKLSSPLALAITAYTPAAYAQGSFEDWRAPGIGDVRSPCPMLNTLANHGFLPRNGLNITREVAIKGFSDALNFDPSFGMLLWQQGLVANPIPNATFWTLGNLQTHDLLEHDGSLSRQDQFFGNSTNFNERVWESTLQYLNTEILTMPMLGNARTARKLHSKAFNPTYRFTPTAEQFSGGEVVTFPLVFGNIEQETINRTQLDFFFRNERLPLEVGWQRSPVPIGLPEVRKLTRSLLASESLITDAQGNLLGNLTCSRRGNEAEDGSSSARRKARGLTGRTVNTGHWGKIEI</sequence>
<dbReference type="Gene3D" id="1.10.489.10">
    <property type="entry name" value="Chloroperoxidase-like"/>
    <property type="match status" value="1"/>
</dbReference>
<keyword evidence="11" id="KW-1185">Reference proteome</keyword>
<evidence type="ECO:0000256" key="8">
    <source>
        <dbReference type="SAM" id="MobiDB-lite"/>
    </source>
</evidence>
<evidence type="ECO:0000256" key="1">
    <source>
        <dbReference type="ARBA" id="ARBA00001970"/>
    </source>
</evidence>
<feature type="region of interest" description="Disordered" evidence="8">
    <location>
        <begin position="257"/>
        <end position="277"/>
    </location>
</feature>
<evidence type="ECO:0000256" key="6">
    <source>
        <dbReference type="ARBA" id="ARBA00023004"/>
    </source>
</evidence>
<proteinExistence type="inferred from homology"/>
<evidence type="ECO:0000256" key="4">
    <source>
        <dbReference type="ARBA" id="ARBA00022723"/>
    </source>
</evidence>
<name>A0A2K1QYF6_9PEZI</name>